<protein>
    <recommendedName>
        <fullName evidence="4">glycine--tRNA ligase</fullName>
        <ecNumber evidence="4">6.1.1.14</ecNumber>
    </recommendedName>
    <alternativeName>
        <fullName evidence="12">Diadenosine tetraphosphate synthetase</fullName>
    </alternativeName>
</protein>
<dbReference type="Gene3D" id="3.30.930.10">
    <property type="entry name" value="Bira Bifunctional Protein, Domain 2"/>
    <property type="match status" value="1"/>
</dbReference>
<dbReference type="EC" id="6.1.1.14" evidence="4"/>
<dbReference type="InterPro" id="IPR002315">
    <property type="entry name" value="tRNA-synt_gly"/>
</dbReference>
<dbReference type="GO" id="GO:0004820">
    <property type="term" value="F:glycine-tRNA ligase activity"/>
    <property type="evidence" value="ECO:0007669"/>
    <property type="project" value="UniProtKB-EC"/>
</dbReference>
<dbReference type="VEuPathDB" id="FungiDB:JI435_091440"/>
<accession>A0A7U2F8A2</accession>
<dbReference type="InterPro" id="IPR002314">
    <property type="entry name" value="aa-tRNA-synt_IIb"/>
</dbReference>
<dbReference type="CDD" id="cd00774">
    <property type="entry name" value="GlyRS-like_core"/>
    <property type="match status" value="1"/>
</dbReference>
<evidence type="ECO:0000256" key="13">
    <source>
        <dbReference type="ARBA" id="ARBA00051967"/>
    </source>
</evidence>
<gene>
    <name evidence="16" type="ORF">JI435_091440</name>
</gene>
<dbReference type="NCBIfam" id="TIGR00389">
    <property type="entry name" value="glyS_dimeric"/>
    <property type="match status" value="1"/>
</dbReference>
<dbReference type="InterPro" id="IPR045864">
    <property type="entry name" value="aa-tRNA-synth_II/BPL/LPL"/>
</dbReference>
<dbReference type="EMBL" id="CP069033">
    <property type="protein sequence ID" value="QRD00586.1"/>
    <property type="molecule type" value="Genomic_DNA"/>
</dbReference>
<evidence type="ECO:0000256" key="8">
    <source>
        <dbReference type="ARBA" id="ARBA00022741"/>
    </source>
</evidence>
<evidence type="ECO:0000256" key="1">
    <source>
        <dbReference type="ARBA" id="ARBA00004496"/>
    </source>
</evidence>
<dbReference type="CDD" id="cd00858">
    <property type="entry name" value="GlyRS_anticodon"/>
    <property type="match status" value="1"/>
</dbReference>
<dbReference type="Gene3D" id="3.30.40.230">
    <property type="match status" value="1"/>
</dbReference>
<dbReference type="InterPro" id="IPR036621">
    <property type="entry name" value="Anticodon-bd_dom_sf"/>
</dbReference>
<keyword evidence="8" id="KW-0547">Nucleotide-binding</keyword>
<comment type="similarity">
    <text evidence="2">Belongs to the class-II aminoacyl-tRNA synthetase family.</text>
</comment>
<evidence type="ECO:0000256" key="10">
    <source>
        <dbReference type="ARBA" id="ARBA00022917"/>
    </source>
</evidence>
<evidence type="ECO:0000256" key="14">
    <source>
        <dbReference type="ARBA" id="ARBA00058014"/>
    </source>
</evidence>
<dbReference type="SUPFAM" id="SSF52954">
    <property type="entry name" value="Class II aaRS ABD-related"/>
    <property type="match status" value="1"/>
</dbReference>
<dbReference type="Pfam" id="PF00587">
    <property type="entry name" value="tRNA-synt_2b"/>
    <property type="match status" value="1"/>
</dbReference>
<dbReference type="NCBIfam" id="NF003211">
    <property type="entry name" value="PRK04173.1"/>
    <property type="match status" value="1"/>
</dbReference>
<keyword evidence="9" id="KW-0067">ATP-binding</keyword>
<keyword evidence="11" id="KW-0030">Aminoacyl-tRNA synthetase</keyword>
<dbReference type="Proteomes" id="UP000663193">
    <property type="component" value="Chromosome 11"/>
</dbReference>
<dbReference type="PANTHER" id="PTHR10745">
    <property type="entry name" value="GLYCYL-TRNA SYNTHETASE/DNA POLYMERASE SUBUNIT GAMMA-2"/>
    <property type="match status" value="1"/>
</dbReference>
<evidence type="ECO:0000313" key="16">
    <source>
        <dbReference type="EMBL" id="QRD00586.1"/>
    </source>
</evidence>
<keyword evidence="5" id="KW-0963">Cytoplasm</keyword>
<dbReference type="InterPro" id="IPR004154">
    <property type="entry name" value="Anticodon-bd"/>
</dbReference>
<dbReference type="InterPro" id="IPR006195">
    <property type="entry name" value="aa-tRNA-synth_II"/>
</dbReference>
<dbReference type="GO" id="GO:0006426">
    <property type="term" value="P:glycyl-tRNA aminoacylation"/>
    <property type="evidence" value="ECO:0007669"/>
    <property type="project" value="InterPro"/>
</dbReference>
<evidence type="ECO:0000256" key="6">
    <source>
        <dbReference type="ARBA" id="ARBA00022598"/>
    </source>
</evidence>
<feature type="domain" description="Aminoacyl-transfer RNA synthetases class-II family profile" evidence="15">
    <location>
        <begin position="231"/>
        <end position="604"/>
    </location>
</feature>
<dbReference type="InterPro" id="IPR027031">
    <property type="entry name" value="Gly-tRNA_synthase/POLG2"/>
</dbReference>
<dbReference type="FunFam" id="3.30.930.10:FF:000010">
    <property type="entry name" value="Glycyl-tRNA synthetase 1"/>
    <property type="match status" value="1"/>
</dbReference>
<sequence>MRQLSRLLHANCFSSSLRTCRPVFSTPPCRVYPTKCFATTPAHQRYQVPNRKKDQAVMAGDMTTFKGKPFDRPSLESLMKRRLFYTPAFDIYGGVSGLYDFGPPGCALTNNIVDVWRKHFVLKENMLEVDCTMLTPHEVLKTSGHVDKFADWMCKDPKTGEIFRADHLVEEVLEARLKGNKEARGEKVEAEEDDPKKKKKKVKNIAAVKLDDALVQEIEEVLAKIDNYSGEELGQLMKKYDIKNPATNGELLPPVAFNLMFQTSIGPSSNMPGYLRPETAQGQFLNFQKLLEFNQQQMPFASASIGKSFRNEISPRSGLLRVREFLMAEIEHFVDPEGGKKHPRFDEVKDVELELLNREVQLSGKTTVETTKIGKAVETGLVDNETLGYFLARIQQFLLKIGIDAKKIRFRQHMANEMAHYAADCWDAELLTSYGWIECVGCADRSAYDLTVHMKKTGAPLVVREPRKEPLKVEEWQCDLDKKKFGPKFKKDGKTVEAAIEALSQDLREKLSLDLEKEGKIVIDVPGVGDGKVEVPKELISIEKRTRVENVREYTPNVIEPSFGIGRIVYALCEHIYWTREQDEARGILSFPPTVAPTKVLIVPLSSHTDFKPFVRTLSDKLQELGISTRTDDSGASIGKRYSRNDELGTPLGITIDFQSVKDNTFTLRDRDSTEQVRAGLDEITGAISSLVNGREKWSDVAARLPKFEGQEVD</sequence>
<dbReference type="Gene3D" id="3.40.50.800">
    <property type="entry name" value="Anticodon-binding domain"/>
    <property type="match status" value="1"/>
</dbReference>
<dbReference type="PROSITE" id="PS50862">
    <property type="entry name" value="AA_TRNA_LIGASE_II"/>
    <property type="match status" value="1"/>
</dbReference>
<dbReference type="Gene3D" id="3.30.720.200">
    <property type="match status" value="1"/>
</dbReference>
<dbReference type="GO" id="GO:0005524">
    <property type="term" value="F:ATP binding"/>
    <property type="evidence" value="ECO:0007669"/>
    <property type="project" value="UniProtKB-KW"/>
</dbReference>
<comment type="subunit">
    <text evidence="3">Homodimer.</text>
</comment>
<evidence type="ECO:0000256" key="9">
    <source>
        <dbReference type="ARBA" id="ARBA00022840"/>
    </source>
</evidence>
<reference evidence="17" key="1">
    <citation type="journal article" date="2021" name="BMC Genomics">
        <title>Chromosome-level genome assembly and manually-curated proteome of model necrotroph Parastagonospora nodorum Sn15 reveals a genome-wide trove of candidate effector homologs, and redundancy of virulence-related functions within an accessory chromosome.</title>
        <authorList>
            <person name="Bertazzoni S."/>
            <person name="Jones D.A.B."/>
            <person name="Phan H.T."/>
            <person name="Tan K.-C."/>
            <person name="Hane J.K."/>
        </authorList>
    </citation>
    <scope>NUCLEOTIDE SEQUENCE [LARGE SCALE GENOMIC DNA]</scope>
    <source>
        <strain evidence="17">SN15 / ATCC MYA-4574 / FGSC 10173)</strain>
    </source>
</reference>
<keyword evidence="17" id="KW-1185">Reference proteome</keyword>
<dbReference type="InterPro" id="IPR033731">
    <property type="entry name" value="GlyRS-like_core"/>
</dbReference>
<organism evidence="16 17">
    <name type="scientific">Phaeosphaeria nodorum (strain SN15 / ATCC MYA-4574 / FGSC 10173)</name>
    <name type="common">Glume blotch fungus</name>
    <name type="synonym">Parastagonospora nodorum</name>
    <dbReference type="NCBI Taxonomy" id="321614"/>
    <lineage>
        <taxon>Eukaryota</taxon>
        <taxon>Fungi</taxon>
        <taxon>Dikarya</taxon>
        <taxon>Ascomycota</taxon>
        <taxon>Pezizomycotina</taxon>
        <taxon>Dothideomycetes</taxon>
        <taxon>Pleosporomycetidae</taxon>
        <taxon>Pleosporales</taxon>
        <taxon>Pleosporineae</taxon>
        <taxon>Phaeosphaeriaceae</taxon>
        <taxon>Parastagonospora</taxon>
    </lineage>
</organism>
<keyword evidence="6" id="KW-0436">Ligase</keyword>
<comment type="catalytic activity">
    <reaction evidence="13">
        <text>2 ATP + H(+) = P(1),P(4)-bis(5'-adenosyl) tetraphosphate + diphosphate</text>
        <dbReference type="Rhea" id="RHEA:34935"/>
        <dbReference type="ChEBI" id="CHEBI:15378"/>
        <dbReference type="ChEBI" id="CHEBI:30616"/>
        <dbReference type="ChEBI" id="CHEBI:33019"/>
        <dbReference type="ChEBI" id="CHEBI:58141"/>
    </reaction>
</comment>
<evidence type="ECO:0000256" key="5">
    <source>
        <dbReference type="ARBA" id="ARBA00022490"/>
    </source>
</evidence>
<evidence type="ECO:0000256" key="7">
    <source>
        <dbReference type="ARBA" id="ARBA00022679"/>
    </source>
</evidence>
<dbReference type="PRINTS" id="PR01043">
    <property type="entry name" value="TRNASYNTHGLY"/>
</dbReference>
<evidence type="ECO:0000256" key="11">
    <source>
        <dbReference type="ARBA" id="ARBA00023146"/>
    </source>
</evidence>
<evidence type="ECO:0000256" key="2">
    <source>
        <dbReference type="ARBA" id="ARBA00008226"/>
    </source>
</evidence>
<keyword evidence="7" id="KW-0808">Transferase</keyword>
<proteinExistence type="inferred from homology"/>
<dbReference type="GO" id="GO:0016740">
    <property type="term" value="F:transferase activity"/>
    <property type="evidence" value="ECO:0007669"/>
    <property type="project" value="UniProtKB-KW"/>
</dbReference>
<comment type="function">
    <text evidence="14">Catalyzes the ATP-dependent ligation of glycine to the 3'-end of its cognate tRNA, via the formation of an aminoacyl-adenylate intermediate (Gly-AMP). Also produces diadenosine tetraphosphate (Ap4A), a universal pleiotropic signaling molecule needed for cell regulation pathways, by direct condensation of 2 ATPs. Thereby, may play a special role in Ap4A homeostasis.</text>
</comment>
<evidence type="ECO:0000259" key="15">
    <source>
        <dbReference type="PROSITE" id="PS50862"/>
    </source>
</evidence>
<dbReference type="FunFam" id="3.30.720.200:FF:000001">
    <property type="entry name" value="Glycine--tRNA ligase 2"/>
    <property type="match status" value="1"/>
</dbReference>
<dbReference type="FunFam" id="3.30.40.230:FF:000002">
    <property type="entry name" value="Glycyl-tRNA synthetase 1"/>
    <property type="match status" value="1"/>
</dbReference>
<comment type="subcellular location">
    <subcellularLocation>
        <location evidence="1">Cytoplasm</location>
    </subcellularLocation>
</comment>
<evidence type="ECO:0000256" key="12">
    <source>
        <dbReference type="ARBA" id="ARBA00030057"/>
    </source>
</evidence>
<dbReference type="PANTHER" id="PTHR10745:SF0">
    <property type="entry name" value="GLYCINE--TRNA LIGASE"/>
    <property type="match status" value="1"/>
</dbReference>
<keyword evidence="10" id="KW-0648">Protein biosynthesis</keyword>
<name>A0A7U2F8A2_PHANO</name>
<dbReference type="FunFam" id="3.40.50.800:FF:000004">
    <property type="entry name" value="Glycine--tRNA ligase 2"/>
    <property type="match status" value="1"/>
</dbReference>
<evidence type="ECO:0000313" key="17">
    <source>
        <dbReference type="Proteomes" id="UP000663193"/>
    </source>
</evidence>
<dbReference type="GO" id="GO:0005739">
    <property type="term" value="C:mitochondrion"/>
    <property type="evidence" value="ECO:0007669"/>
    <property type="project" value="UniProtKB-ARBA"/>
</dbReference>
<dbReference type="SUPFAM" id="SSF55681">
    <property type="entry name" value="Class II aaRS and biotin synthetases"/>
    <property type="match status" value="1"/>
</dbReference>
<dbReference type="Pfam" id="PF03129">
    <property type="entry name" value="HGTP_anticodon"/>
    <property type="match status" value="1"/>
</dbReference>
<dbReference type="OrthoDB" id="57698at2759"/>
<evidence type="ECO:0000256" key="4">
    <source>
        <dbReference type="ARBA" id="ARBA00012829"/>
    </source>
</evidence>
<dbReference type="AlphaFoldDB" id="A0A7U2F8A2"/>
<evidence type="ECO:0000256" key="3">
    <source>
        <dbReference type="ARBA" id="ARBA00011738"/>
    </source>
</evidence>